<sequence length="67" mass="7692">MKNHPSIQDNRRTLRRRETQCKLFAAAFVTLIGEIHKEDTQSRRNPSKTFVSNPTRVAKPTGAISKR</sequence>
<accession>A0A0R3KL31</accession>
<evidence type="ECO:0000256" key="1">
    <source>
        <dbReference type="SAM" id="MobiDB-lite"/>
    </source>
</evidence>
<dbReference type="OrthoDB" id="9865481at2"/>
<reference evidence="2 3" key="1">
    <citation type="submission" date="2014-03" db="EMBL/GenBank/DDBJ databases">
        <title>Bradyrhizobium valentinum sp. nov., isolated from effective nodules of Lupinus mariae-josephae, a lupine endemic of basic-lime soils in Eastern Spain.</title>
        <authorList>
            <person name="Duran D."/>
            <person name="Rey L."/>
            <person name="Navarro A."/>
            <person name="Busquets A."/>
            <person name="Imperial J."/>
            <person name="Ruiz-Argueso T."/>
        </authorList>
    </citation>
    <scope>NUCLEOTIDE SEQUENCE [LARGE SCALE GENOMIC DNA]</scope>
    <source>
        <strain evidence="2 3">LmjM3</strain>
    </source>
</reference>
<name>A0A0R3KL31_9BRAD</name>
<gene>
    <name evidence="2" type="ORF">CP49_18715</name>
</gene>
<dbReference type="AlphaFoldDB" id="A0A0R3KL31"/>
<evidence type="ECO:0000313" key="3">
    <source>
        <dbReference type="Proteomes" id="UP000051913"/>
    </source>
</evidence>
<protein>
    <submittedName>
        <fullName evidence="2">Uncharacterized protein</fullName>
    </submittedName>
</protein>
<dbReference type="EMBL" id="LLXX01000122">
    <property type="protein sequence ID" value="KRR04736.1"/>
    <property type="molecule type" value="Genomic_DNA"/>
</dbReference>
<comment type="caution">
    <text evidence="2">The sequence shown here is derived from an EMBL/GenBank/DDBJ whole genome shotgun (WGS) entry which is preliminary data.</text>
</comment>
<organism evidence="2 3">
    <name type="scientific">Bradyrhizobium valentinum</name>
    <dbReference type="NCBI Taxonomy" id="1518501"/>
    <lineage>
        <taxon>Bacteria</taxon>
        <taxon>Pseudomonadati</taxon>
        <taxon>Pseudomonadota</taxon>
        <taxon>Alphaproteobacteria</taxon>
        <taxon>Hyphomicrobiales</taxon>
        <taxon>Nitrobacteraceae</taxon>
        <taxon>Bradyrhizobium</taxon>
    </lineage>
</organism>
<proteinExistence type="predicted"/>
<feature type="region of interest" description="Disordered" evidence="1">
    <location>
        <begin position="38"/>
        <end position="67"/>
    </location>
</feature>
<dbReference type="STRING" id="1518501.CQ10_30965"/>
<evidence type="ECO:0000313" key="2">
    <source>
        <dbReference type="EMBL" id="KRR04736.1"/>
    </source>
</evidence>
<dbReference type="Proteomes" id="UP000051913">
    <property type="component" value="Unassembled WGS sequence"/>
</dbReference>
<feature type="compositionally biased region" description="Polar residues" evidence="1">
    <location>
        <begin position="43"/>
        <end position="55"/>
    </location>
</feature>
<keyword evidence="3" id="KW-1185">Reference proteome</keyword>
<dbReference type="RefSeq" id="WP_057852081.1">
    <property type="nucleotide sequence ID" value="NZ_LLXX01000122.1"/>
</dbReference>